<reference evidence="1" key="1">
    <citation type="submission" date="2019-04" db="EMBL/GenBank/DDBJ databases">
        <title>Microbes associate with the intestines of laboratory mice.</title>
        <authorList>
            <person name="Navarre W."/>
            <person name="Wong E."/>
            <person name="Huang K."/>
            <person name="Tropini C."/>
            <person name="Ng K."/>
            <person name="Yu B."/>
        </authorList>
    </citation>
    <scope>NUCLEOTIDE SEQUENCE</scope>
    <source>
        <strain evidence="1">NM09_H32</strain>
    </source>
</reference>
<evidence type="ECO:0000313" key="2">
    <source>
        <dbReference type="Proteomes" id="UP000308836"/>
    </source>
</evidence>
<evidence type="ECO:0000313" key="1">
    <source>
        <dbReference type="EMBL" id="TGY64980.1"/>
    </source>
</evidence>
<gene>
    <name evidence="1" type="ORF">E5336_10800</name>
</gene>
<comment type="caution">
    <text evidence="1">The sequence shown here is derived from an EMBL/GenBank/DDBJ whole genome shotgun (WGS) entry which is preliminary data.</text>
</comment>
<proteinExistence type="predicted"/>
<protein>
    <submittedName>
        <fullName evidence="1">Patatin-like phospholipase family protein</fullName>
    </submittedName>
</protein>
<name>A0AC61R4R7_9FIRM</name>
<dbReference type="EMBL" id="SRYG01000026">
    <property type="protein sequence ID" value="TGY64980.1"/>
    <property type="molecule type" value="Genomic_DNA"/>
</dbReference>
<accession>A0AC61R4R7</accession>
<sequence length="503" mass="57303">MDRIRGRRVFVRVGGAAGARGDEPVPADCRFGRLCLGESPPMPARSVCVVPGARRRSVHPALRQGVWYTGRMTSKQQNQSKIHGLVLGGGGARGCYEVGAWQAFQDCGISFQCVSGTSIGAIVGALYTQQTIEPLIRFVHELQPSHIVADMPAIPENFEEIVANRDQLFAFLRGYMKEGTDISPLRDSLSRMFDYDRFMASPIDFACMTFNVTTMKGEAFYKKDMTKDDAVDIILASASCFPAFPMAKIHDDLYIDGGFENNLPIQLCQTMGADDFVVIDVHGPGRVRRIDDDSRLIKRIQPLLPIGNFLDFSQAQAVRSLRIGYLETMKYYDRFCGYLFTFDRSSWPKIYMCEKYLDLVLHGRIEVSFELTEKAYMRILGYKPAPLANRYAEAYRYGRLIECLAFEVGMDPVRLYDFNHFLRDLDERLASLPEPAALENPKALHEFLHNRKKEEVLHFFHMVLVQNKGRLPLVYEPLKTVFEIQYVLAQVWYALHMYLSKAR</sequence>
<organism evidence="1 2">
    <name type="scientific">Dubosiella muris</name>
    <dbReference type="NCBI Taxonomy" id="3038133"/>
    <lineage>
        <taxon>Bacteria</taxon>
        <taxon>Bacillati</taxon>
        <taxon>Bacillota</taxon>
        <taxon>Erysipelotrichia</taxon>
        <taxon>Erysipelotrichales</taxon>
        <taxon>Erysipelotrichaceae</taxon>
        <taxon>Dubosiella</taxon>
    </lineage>
</organism>
<keyword evidence="2" id="KW-1185">Reference proteome</keyword>
<dbReference type="Proteomes" id="UP000308836">
    <property type="component" value="Unassembled WGS sequence"/>
</dbReference>